<name>A0A0V1C5Z5_TRIBR</name>
<comment type="caution">
    <text evidence="1">The sequence shown here is derived from an EMBL/GenBank/DDBJ whole genome shotgun (WGS) entry which is preliminary data.</text>
</comment>
<evidence type="ECO:0000313" key="2">
    <source>
        <dbReference type="Proteomes" id="UP000054653"/>
    </source>
</evidence>
<dbReference type="AlphaFoldDB" id="A0A0V1C5Z5"/>
<protein>
    <submittedName>
        <fullName evidence="1">Uncharacterized protein</fullName>
    </submittedName>
</protein>
<evidence type="ECO:0000313" key="1">
    <source>
        <dbReference type="EMBL" id="KRY44694.1"/>
    </source>
</evidence>
<keyword evidence="2" id="KW-1185">Reference proteome</keyword>
<dbReference type="EMBL" id="JYDI01000502">
    <property type="protein sequence ID" value="KRY44694.1"/>
    <property type="molecule type" value="Genomic_DNA"/>
</dbReference>
<accession>A0A0V1C5Z5</accession>
<dbReference type="OrthoDB" id="5925866at2759"/>
<gene>
    <name evidence="1" type="ORF">T03_5551</name>
</gene>
<reference evidence="1 2" key="1">
    <citation type="submission" date="2015-01" db="EMBL/GenBank/DDBJ databases">
        <title>Evolution of Trichinella species and genotypes.</title>
        <authorList>
            <person name="Korhonen P.K."/>
            <person name="Edoardo P."/>
            <person name="Giuseppe L.R."/>
            <person name="Gasser R.B."/>
        </authorList>
    </citation>
    <scope>NUCLEOTIDE SEQUENCE [LARGE SCALE GENOMIC DNA]</scope>
    <source>
        <strain evidence="1">ISS120</strain>
    </source>
</reference>
<proteinExistence type="predicted"/>
<organism evidence="1 2">
    <name type="scientific">Trichinella britovi</name>
    <name type="common">Parasitic roundworm</name>
    <dbReference type="NCBI Taxonomy" id="45882"/>
    <lineage>
        <taxon>Eukaryota</taxon>
        <taxon>Metazoa</taxon>
        <taxon>Ecdysozoa</taxon>
        <taxon>Nematoda</taxon>
        <taxon>Enoplea</taxon>
        <taxon>Dorylaimia</taxon>
        <taxon>Trichinellida</taxon>
        <taxon>Trichinellidae</taxon>
        <taxon>Trichinella</taxon>
    </lineage>
</organism>
<dbReference type="Proteomes" id="UP000054653">
    <property type="component" value="Unassembled WGS sequence"/>
</dbReference>
<sequence>LLQLYWHAVNTYLTNATTTEISLIPLVYGCHENSNKNGKAGEAKIWAFRSHLRWSVLFLSKNEIYFV</sequence>
<feature type="non-terminal residue" evidence="1">
    <location>
        <position position="1"/>
    </location>
</feature>
<feature type="non-terminal residue" evidence="1">
    <location>
        <position position="67"/>
    </location>
</feature>